<reference evidence="1 2" key="1">
    <citation type="submission" date="2020-01" db="EMBL/GenBank/DDBJ databases">
        <title>Muriicola jejuensis KCTC 22299.</title>
        <authorList>
            <person name="Wang G."/>
        </authorList>
    </citation>
    <scope>NUCLEOTIDE SEQUENCE [LARGE SCALE GENOMIC DNA]</scope>
    <source>
        <strain evidence="1 2">KCTC 22299</strain>
    </source>
</reference>
<proteinExistence type="predicted"/>
<dbReference type="InterPro" id="IPR045748">
    <property type="entry name" value="DcaP"/>
</dbReference>
<dbReference type="SUPFAM" id="SSF56935">
    <property type="entry name" value="Porins"/>
    <property type="match status" value="1"/>
</dbReference>
<dbReference type="Proteomes" id="UP000468443">
    <property type="component" value="Unassembled WGS sequence"/>
</dbReference>
<evidence type="ECO:0008006" key="3">
    <source>
        <dbReference type="Google" id="ProtNLM"/>
    </source>
</evidence>
<evidence type="ECO:0000313" key="2">
    <source>
        <dbReference type="Proteomes" id="UP000468443"/>
    </source>
</evidence>
<sequence>MRSIWIKRRLNVSIPLTKGGHTQSSLLITKASSLSYRLIALLFCLFAFTNLNAQNAQKLDSITPIRDNIGDLNEAAIRKGDFPGAIRLPGTDVSLAIGGFIKAVALYDTRYNEKNEILLPGTFSPENIYKGQTYMGAKASRLYFDGRSTIKDIDMRGYFEMNFTGASGFNLRHAYLELSNKKGQKLLMGQYWSLIMDLEAIPEGLVEPTISGLPFIRLGQIRFSTPLSKTLALSVSLEEPRNSDLKGVNMIPLNKYPLFVGSLSIDPSSIFHFSIMGMVRPMSFADLTDDSQNPATGYLSNATLIVKPNDANKLTLSGLYGSGASNYLLGADSNTGYFDGTRTELQTQHGGFGAYRHEWNDKFRSNFAYGMFVGDEIPNNPNPHIKSSTFAFINTFYRVNKYVNIGVEWIYSAKENFNGGKFINNRFQFGIQLF</sequence>
<evidence type="ECO:0000313" key="1">
    <source>
        <dbReference type="EMBL" id="NER08892.1"/>
    </source>
</evidence>
<accession>A0A6P0U8M7</accession>
<dbReference type="RefSeq" id="WP_163690985.1">
    <property type="nucleotide sequence ID" value="NZ_FXTW01000006.1"/>
</dbReference>
<dbReference type="EMBL" id="JAABOP010000001">
    <property type="protein sequence ID" value="NER08892.1"/>
    <property type="molecule type" value="Genomic_DNA"/>
</dbReference>
<name>A0A6P0U8M7_9FLAO</name>
<comment type="caution">
    <text evidence="1">The sequence shown here is derived from an EMBL/GenBank/DDBJ whole genome shotgun (WGS) entry which is preliminary data.</text>
</comment>
<protein>
    <recommendedName>
        <fullName evidence="3">Porin</fullName>
    </recommendedName>
</protein>
<dbReference type="AlphaFoldDB" id="A0A6P0U8M7"/>
<dbReference type="Pfam" id="PF19577">
    <property type="entry name" value="DcaP"/>
    <property type="match status" value="1"/>
</dbReference>
<gene>
    <name evidence="1" type="ORF">GWK09_00025</name>
</gene>
<keyword evidence="2" id="KW-1185">Reference proteome</keyword>
<organism evidence="1 2">
    <name type="scientific">Muriicola jejuensis</name>
    <dbReference type="NCBI Taxonomy" id="504488"/>
    <lineage>
        <taxon>Bacteria</taxon>
        <taxon>Pseudomonadati</taxon>
        <taxon>Bacteroidota</taxon>
        <taxon>Flavobacteriia</taxon>
        <taxon>Flavobacteriales</taxon>
        <taxon>Flavobacteriaceae</taxon>
        <taxon>Muriicola</taxon>
    </lineage>
</organism>